<dbReference type="SUPFAM" id="SSF56925">
    <property type="entry name" value="OMPA-like"/>
    <property type="match status" value="1"/>
</dbReference>
<accession>A0AA37WJS6</accession>
<dbReference type="EMBL" id="BSOT01000005">
    <property type="protein sequence ID" value="GLR70564.1"/>
    <property type="molecule type" value="Genomic_DNA"/>
</dbReference>
<organism evidence="1 2">
    <name type="scientific">Agaribacter marinus</name>
    <dbReference type="NCBI Taxonomy" id="1431249"/>
    <lineage>
        <taxon>Bacteria</taxon>
        <taxon>Pseudomonadati</taxon>
        <taxon>Pseudomonadota</taxon>
        <taxon>Gammaproteobacteria</taxon>
        <taxon>Alteromonadales</taxon>
        <taxon>Alteromonadaceae</taxon>
        <taxon>Agaribacter</taxon>
    </lineage>
</organism>
<keyword evidence="2" id="KW-1185">Reference proteome</keyword>
<sequence>MHKTGLQRYHYKLLDDNELILEEDGFSYYPSVGIEYRFSAMSLLINYRHLDMGDNIVTDTLGCGIAYRF</sequence>
<comment type="caution">
    <text evidence="1">The sequence shown here is derived from an EMBL/GenBank/DDBJ whole genome shotgun (WGS) entry which is preliminary data.</text>
</comment>
<protein>
    <submittedName>
        <fullName evidence="1">Uncharacterized protein</fullName>
    </submittedName>
</protein>
<dbReference type="Proteomes" id="UP001156601">
    <property type="component" value="Unassembled WGS sequence"/>
</dbReference>
<dbReference type="AlphaFoldDB" id="A0AA37WJS6"/>
<proteinExistence type="predicted"/>
<dbReference type="RefSeq" id="WP_284216858.1">
    <property type="nucleotide sequence ID" value="NZ_BSOT01000005.1"/>
</dbReference>
<reference evidence="1" key="1">
    <citation type="journal article" date="2014" name="Int. J. Syst. Evol. Microbiol.">
        <title>Complete genome sequence of Corynebacterium casei LMG S-19264T (=DSM 44701T), isolated from a smear-ripened cheese.</title>
        <authorList>
            <consortium name="US DOE Joint Genome Institute (JGI-PGF)"/>
            <person name="Walter F."/>
            <person name="Albersmeier A."/>
            <person name="Kalinowski J."/>
            <person name="Ruckert C."/>
        </authorList>
    </citation>
    <scope>NUCLEOTIDE SEQUENCE</scope>
    <source>
        <strain evidence="1">NBRC 110023</strain>
    </source>
</reference>
<name>A0AA37WJS6_9ALTE</name>
<evidence type="ECO:0000313" key="2">
    <source>
        <dbReference type="Proteomes" id="UP001156601"/>
    </source>
</evidence>
<dbReference type="InterPro" id="IPR011250">
    <property type="entry name" value="OMP/PagP_B-barrel"/>
</dbReference>
<evidence type="ECO:0000313" key="1">
    <source>
        <dbReference type="EMBL" id="GLR70564.1"/>
    </source>
</evidence>
<reference evidence="1" key="2">
    <citation type="submission" date="2023-01" db="EMBL/GenBank/DDBJ databases">
        <title>Draft genome sequence of Agaribacter marinus strain NBRC 110023.</title>
        <authorList>
            <person name="Sun Q."/>
            <person name="Mori K."/>
        </authorList>
    </citation>
    <scope>NUCLEOTIDE SEQUENCE</scope>
    <source>
        <strain evidence="1">NBRC 110023</strain>
    </source>
</reference>
<gene>
    <name evidence="1" type="ORF">GCM10007852_14720</name>
</gene>